<evidence type="ECO:0000313" key="2">
    <source>
        <dbReference type="Proteomes" id="UP000694864"/>
    </source>
</evidence>
<keyword evidence="2" id="KW-1185">Reference proteome</keyword>
<dbReference type="GeneID" id="104762976"/>
<feature type="region of interest" description="Disordered" evidence="1">
    <location>
        <begin position="1"/>
        <end position="25"/>
    </location>
</feature>
<feature type="region of interest" description="Disordered" evidence="1">
    <location>
        <begin position="122"/>
        <end position="223"/>
    </location>
</feature>
<protein>
    <submittedName>
        <fullName evidence="3">Uncharacterized protein LOC104762976</fullName>
    </submittedName>
</protein>
<organism evidence="2 3">
    <name type="scientific">Camelina sativa</name>
    <name type="common">False flax</name>
    <name type="synonym">Myagrum sativum</name>
    <dbReference type="NCBI Taxonomy" id="90675"/>
    <lineage>
        <taxon>Eukaryota</taxon>
        <taxon>Viridiplantae</taxon>
        <taxon>Streptophyta</taxon>
        <taxon>Embryophyta</taxon>
        <taxon>Tracheophyta</taxon>
        <taxon>Spermatophyta</taxon>
        <taxon>Magnoliopsida</taxon>
        <taxon>eudicotyledons</taxon>
        <taxon>Gunneridae</taxon>
        <taxon>Pentapetalae</taxon>
        <taxon>rosids</taxon>
        <taxon>malvids</taxon>
        <taxon>Brassicales</taxon>
        <taxon>Brassicaceae</taxon>
        <taxon>Camelineae</taxon>
        <taxon>Camelina</taxon>
    </lineage>
</organism>
<evidence type="ECO:0000313" key="3">
    <source>
        <dbReference type="RefSeq" id="XP_010484701.1"/>
    </source>
</evidence>
<dbReference type="PANTHER" id="PTHR35477">
    <property type="entry name" value="OS06G0728500 PROTEIN"/>
    <property type="match status" value="1"/>
</dbReference>
<proteinExistence type="predicted"/>
<reference evidence="2" key="1">
    <citation type="journal article" date="2014" name="Nat. Commun.">
        <title>The emerging biofuel crop Camelina sativa retains a highly undifferentiated hexaploid genome structure.</title>
        <authorList>
            <person name="Kagale S."/>
            <person name="Koh C."/>
            <person name="Nixon J."/>
            <person name="Bollina V."/>
            <person name="Clarke W.E."/>
            <person name="Tuteja R."/>
            <person name="Spillane C."/>
            <person name="Robinson S.J."/>
            <person name="Links M.G."/>
            <person name="Clarke C."/>
            <person name="Higgins E.E."/>
            <person name="Huebert T."/>
            <person name="Sharpe A.G."/>
            <person name="Parkin I.A."/>
        </authorList>
    </citation>
    <scope>NUCLEOTIDE SEQUENCE [LARGE SCALE GENOMIC DNA]</scope>
    <source>
        <strain evidence="2">cv. DH55</strain>
    </source>
</reference>
<sequence>MEGVNMLLPQKPLTKDVDDNNGVPHPSTNVDYHLNILLASHLSNPDLTPQEIAEASRSTAAAAAIAAKAARATAYEKAAAAAKAVAAAKTALDLIASFPNQGQGLVQDGRDNMKKHVAADLSYSKDDDELPSSLQLGDDTHGIIPNSSLNDTHGIIPNSSLSEAPTGSREGPNTEQASSKRVDFDGLGMELDTDRLNGSAAGGEGAKEGMIQVTRKRGRPKSK</sequence>
<dbReference type="Proteomes" id="UP000694864">
    <property type="component" value="Chromosome 18"/>
</dbReference>
<dbReference type="PANTHER" id="PTHR35477:SF2">
    <property type="entry name" value="(RAPE) HYPOTHETICAL PROTEIN"/>
    <property type="match status" value="1"/>
</dbReference>
<feature type="compositionally biased region" description="Basic residues" evidence="1">
    <location>
        <begin position="214"/>
        <end position="223"/>
    </location>
</feature>
<dbReference type="RefSeq" id="XP_010484701.1">
    <property type="nucleotide sequence ID" value="XM_010486399.1"/>
</dbReference>
<reference evidence="3" key="2">
    <citation type="submission" date="2025-08" db="UniProtKB">
        <authorList>
            <consortium name="RefSeq"/>
        </authorList>
    </citation>
    <scope>IDENTIFICATION</scope>
    <source>
        <tissue evidence="3">Leaf</tissue>
    </source>
</reference>
<name>A0ABM0XEF8_CAMSA</name>
<evidence type="ECO:0000256" key="1">
    <source>
        <dbReference type="SAM" id="MobiDB-lite"/>
    </source>
</evidence>
<gene>
    <name evidence="3" type="primary">LOC104762976</name>
</gene>
<accession>A0ABM0XEF8</accession>
<feature type="compositionally biased region" description="Polar residues" evidence="1">
    <location>
        <begin position="145"/>
        <end position="177"/>
    </location>
</feature>